<reference evidence="2 3" key="1">
    <citation type="submission" date="2023-06" db="EMBL/GenBank/DDBJ databases">
        <title>Novel species in genus Planococcus.</title>
        <authorList>
            <person name="Ning S."/>
        </authorList>
    </citation>
    <scope>NUCLEOTIDE SEQUENCE [LARGE SCALE GENOMIC DNA]</scope>
    <source>
        <strain evidence="2 3">N028</strain>
    </source>
</reference>
<dbReference type="Pfam" id="PF13302">
    <property type="entry name" value="Acetyltransf_3"/>
    <property type="match status" value="1"/>
</dbReference>
<keyword evidence="3" id="KW-1185">Reference proteome</keyword>
<dbReference type="RefSeq" id="WP_301722688.1">
    <property type="nucleotide sequence ID" value="NZ_JAUJWV010000001.1"/>
</dbReference>
<accession>A0ABT8MZA0</accession>
<proteinExistence type="predicted"/>
<dbReference type="PROSITE" id="PS51186">
    <property type="entry name" value="GNAT"/>
    <property type="match status" value="1"/>
</dbReference>
<dbReference type="EMBL" id="JAUJWV010000001">
    <property type="protein sequence ID" value="MDN7240787.1"/>
    <property type="molecule type" value="Genomic_DNA"/>
</dbReference>
<comment type="caution">
    <text evidence="2">The sequence shown here is derived from an EMBL/GenBank/DDBJ whole genome shotgun (WGS) entry which is preliminary data.</text>
</comment>
<evidence type="ECO:0000313" key="2">
    <source>
        <dbReference type="EMBL" id="MDN7240787.1"/>
    </source>
</evidence>
<gene>
    <name evidence="2" type="ORF">QWY14_03250</name>
</gene>
<dbReference type="Proteomes" id="UP001172055">
    <property type="component" value="Unassembled WGS sequence"/>
</dbReference>
<organism evidence="2 3">
    <name type="scientific">Planococcus shixiaomingii</name>
    <dbReference type="NCBI Taxonomy" id="3058393"/>
    <lineage>
        <taxon>Bacteria</taxon>
        <taxon>Bacillati</taxon>
        <taxon>Bacillota</taxon>
        <taxon>Bacilli</taxon>
        <taxon>Bacillales</taxon>
        <taxon>Caryophanaceae</taxon>
        <taxon>Planococcus</taxon>
    </lineage>
</organism>
<dbReference type="PANTHER" id="PTHR43792">
    <property type="entry name" value="GNAT FAMILY, PUTATIVE (AFU_ORTHOLOGUE AFUA_3G00765)-RELATED-RELATED"/>
    <property type="match status" value="1"/>
</dbReference>
<dbReference type="InterPro" id="IPR051531">
    <property type="entry name" value="N-acetyltransferase"/>
</dbReference>
<dbReference type="InterPro" id="IPR000182">
    <property type="entry name" value="GNAT_dom"/>
</dbReference>
<evidence type="ECO:0000313" key="3">
    <source>
        <dbReference type="Proteomes" id="UP001172055"/>
    </source>
</evidence>
<name>A0ABT8MZA0_9BACL</name>
<dbReference type="InterPro" id="IPR016181">
    <property type="entry name" value="Acyl_CoA_acyltransferase"/>
</dbReference>
<dbReference type="PANTHER" id="PTHR43792:SF1">
    <property type="entry name" value="N-ACETYLTRANSFERASE DOMAIN-CONTAINING PROTEIN"/>
    <property type="match status" value="1"/>
</dbReference>
<evidence type="ECO:0000259" key="1">
    <source>
        <dbReference type="PROSITE" id="PS51186"/>
    </source>
</evidence>
<feature type="domain" description="N-acetyltransferase" evidence="1">
    <location>
        <begin position="10"/>
        <end position="168"/>
    </location>
</feature>
<protein>
    <submittedName>
        <fullName evidence="2">GNAT family N-acetyltransferase</fullName>
    </submittedName>
</protein>
<sequence length="170" mass="18952">MEFVAETDRLLLKVFEKSDLEASERFWGNPEVMNHSGGATPLYVLPQVLEAYQKRYIEKRISVFAVIEKTSGQVIGAAGFNTEDGLEKVELLYHFAKASWGKGYATEAVHACLELAVNHPLVETVCASAAPGNKASIRILEKAGFRFTEMKFFEDTQQLEPVYEITAKMG</sequence>
<dbReference type="SUPFAM" id="SSF55729">
    <property type="entry name" value="Acyl-CoA N-acyltransferases (Nat)"/>
    <property type="match status" value="1"/>
</dbReference>
<dbReference type="Gene3D" id="3.40.630.30">
    <property type="match status" value="1"/>
</dbReference>